<dbReference type="Proteomes" id="UP001162060">
    <property type="component" value="Unassembled WGS sequence"/>
</dbReference>
<sequence length="73" mass="7942">MPSTPAQLLRDADMLLQELSIICTAACARRGTNALRTATKRKVSPVWSSPASLRDKLSVLKQQTSNHLPVRAA</sequence>
<evidence type="ECO:0000313" key="2">
    <source>
        <dbReference type="Proteomes" id="UP001162060"/>
    </source>
</evidence>
<dbReference type="EMBL" id="CAKLBY020000036">
    <property type="protein sequence ID" value="CAK7911043.1"/>
    <property type="molecule type" value="Genomic_DNA"/>
</dbReference>
<gene>
    <name evidence="1" type="ORF">PM001_LOCUS4285</name>
</gene>
<dbReference type="AlphaFoldDB" id="A0AAV1TA50"/>
<proteinExistence type="predicted"/>
<comment type="caution">
    <text evidence="1">The sequence shown here is derived from an EMBL/GenBank/DDBJ whole genome shotgun (WGS) entry which is preliminary data.</text>
</comment>
<protein>
    <submittedName>
        <fullName evidence="1">Uncharacterized protein</fullName>
    </submittedName>
</protein>
<evidence type="ECO:0000313" key="1">
    <source>
        <dbReference type="EMBL" id="CAK7911043.1"/>
    </source>
</evidence>
<organism evidence="1 2">
    <name type="scientific">Peronospora matthiolae</name>
    <dbReference type="NCBI Taxonomy" id="2874970"/>
    <lineage>
        <taxon>Eukaryota</taxon>
        <taxon>Sar</taxon>
        <taxon>Stramenopiles</taxon>
        <taxon>Oomycota</taxon>
        <taxon>Peronosporomycetes</taxon>
        <taxon>Peronosporales</taxon>
        <taxon>Peronosporaceae</taxon>
        <taxon>Peronospora</taxon>
    </lineage>
</organism>
<reference evidence="1" key="1">
    <citation type="submission" date="2024-01" db="EMBL/GenBank/DDBJ databases">
        <authorList>
            <person name="Webb A."/>
        </authorList>
    </citation>
    <scope>NUCLEOTIDE SEQUENCE</scope>
    <source>
        <strain evidence="1">Pm1</strain>
    </source>
</reference>
<accession>A0AAV1TA50</accession>
<name>A0AAV1TA50_9STRA</name>